<dbReference type="GO" id="GO:0016829">
    <property type="term" value="F:lyase activity"/>
    <property type="evidence" value="ECO:0007669"/>
    <property type="project" value="UniProtKB-KW"/>
</dbReference>
<protein>
    <submittedName>
        <fullName evidence="2">PBS lyase HEAT-like repeat protein</fullName>
    </submittedName>
</protein>
<dbReference type="GO" id="GO:0016491">
    <property type="term" value="F:oxidoreductase activity"/>
    <property type="evidence" value="ECO:0007669"/>
    <property type="project" value="TreeGrafter"/>
</dbReference>
<dbReference type="AlphaFoldDB" id="A0A2S9YP28"/>
<dbReference type="Proteomes" id="UP000238823">
    <property type="component" value="Unassembled WGS sequence"/>
</dbReference>
<reference evidence="2 3" key="1">
    <citation type="submission" date="2018-03" db="EMBL/GenBank/DDBJ databases">
        <title>Draft Genome Sequences of the Obligatory Marine Myxobacteria Enhygromyxa salina SWB007.</title>
        <authorList>
            <person name="Poehlein A."/>
            <person name="Moghaddam J.A."/>
            <person name="Harms H."/>
            <person name="Alanjari M."/>
            <person name="Koenig G.M."/>
            <person name="Daniel R."/>
            <person name="Schaeberle T.F."/>
        </authorList>
    </citation>
    <scope>NUCLEOTIDE SEQUENCE [LARGE SCALE GENOMIC DNA]</scope>
    <source>
        <strain evidence="2 3">SWB007</strain>
    </source>
</reference>
<name>A0A2S9YP28_9BACT</name>
<keyword evidence="1" id="KW-0732">Signal</keyword>
<dbReference type="SMART" id="SM00567">
    <property type="entry name" value="EZ_HEAT"/>
    <property type="match status" value="7"/>
</dbReference>
<feature type="signal peptide" evidence="1">
    <location>
        <begin position="1"/>
        <end position="22"/>
    </location>
</feature>
<accession>A0A2S9YP28</accession>
<evidence type="ECO:0000313" key="3">
    <source>
        <dbReference type="Proteomes" id="UP000238823"/>
    </source>
</evidence>
<dbReference type="PANTHER" id="PTHR12697:SF5">
    <property type="entry name" value="DEOXYHYPUSINE HYDROXYLASE"/>
    <property type="match status" value="1"/>
</dbReference>
<keyword evidence="2" id="KW-0456">Lyase</keyword>
<dbReference type="PANTHER" id="PTHR12697">
    <property type="entry name" value="PBS LYASE HEAT-LIKE PROTEIN"/>
    <property type="match status" value="1"/>
</dbReference>
<evidence type="ECO:0000313" key="2">
    <source>
        <dbReference type="EMBL" id="PRQ06844.1"/>
    </source>
</evidence>
<dbReference type="SUPFAM" id="SSF48371">
    <property type="entry name" value="ARM repeat"/>
    <property type="match status" value="1"/>
</dbReference>
<evidence type="ECO:0000256" key="1">
    <source>
        <dbReference type="SAM" id="SignalP"/>
    </source>
</evidence>
<dbReference type="InterPro" id="IPR011989">
    <property type="entry name" value="ARM-like"/>
</dbReference>
<dbReference type="InterPro" id="IPR016024">
    <property type="entry name" value="ARM-type_fold"/>
</dbReference>
<dbReference type="Pfam" id="PF13646">
    <property type="entry name" value="HEAT_2"/>
    <property type="match status" value="1"/>
</dbReference>
<dbReference type="EMBL" id="PVNL01000065">
    <property type="protein sequence ID" value="PRQ06844.1"/>
    <property type="molecule type" value="Genomic_DNA"/>
</dbReference>
<proteinExistence type="predicted"/>
<dbReference type="Gene3D" id="1.25.10.10">
    <property type="entry name" value="Leucine-rich Repeat Variant"/>
    <property type="match status" value="2"/>
</dbReference>
<dbReference type="InterPro" id="IPR004155">
    <property type="entry name" value="PBS_lyase_HEAT"/>
</dbReference>
<dbReference type="PROSITE" id="PS51257">
    <property type="entry name" value="PROKAR_LIPOPROTEIN"/>
    <property type="match status" value="1"/>
</dbReference>
<gene>
    <name evidence="2" type="ORF">ENSA7_34540</name>
</gene>
<comment type="caution">
    <text evidence="2">The sequence shown here is derived from an EMBL/GenBank/DDBJ whole genome shotgun (WGS) entry which is preliminary data.</text>
</comment>
<sequence length="582" mass="62181">MRKFVIHSLFAAVLAVTVTTTAACNQGDPNALETHVKKLDDAEARAEAFKQLERIVSGIATDPEDTRRQEFAEKVLPKFEELYSEDEVAPYREQMLNMAMAMKRPEAVGMWNKALELDGSAEGHKQALLALQGIRESKAEAAAETIIAQFTKLTESPGKDMGEGQEGALRYEMARTLGELKAKAAVGPLITALEQPEENQPKVVYKAAIDALGQIGDPEAVSVLISVQFSVADAPGTQSIGERAVRALGAIGEPAVPKLVETMEGKNTKVNELAAEKDVPVQVVQQSAVRILGVIGSSKATEALIAYMPQKDCGGDEEVDVAALEESEEGFDQSAAVGLRAFSANSMGFIGDPAAVPALCHCRNATHNPGDLWEIISALGRIGGDEAFACMEKIMATGFYDPEEAVNSDFKYQVRWEGARWMILAAPPAKAAAAKAAIDTNEANVKAEIEKLGWATGLAVLESCKEDVACYEKILMDSSKGWFEREVAAFNFARMSKPGDIEAAAKLAKAFKTRDPEARINIAWLSARVAGTTPCPECSDALESVMSAEELTKDANMQGAWLTARQAMAKMTSGGSGSGGGE</sequence>
<feature type="chain" id="PRO_5015677354" evidence="1">
    <location>
        <begin position="23"/>
        <end position="582"/>
    </location>
</feature>
<organism evidence="2 3">
    <name type="scientific">Enhygromyxa salina</name>
    <dbReference type="NCBI Taxonomy" id="215803"/>
    <lineage>
        <taxon>Bacteria</taxon>
        <taxon>Pseudomonadati</taxon>
        <taxon>Myxococcota</taxon>
        <taxon>Polyangia</taxon>
        <taxon>Nannocystales</taxon>
        <taxon>Nannocystaceae</taxon>
        <taxon>Enhygromyxa</taxon>
    </lineage>
</organism>